<feature type="region of interest" description="Disordered" evidence="1">
    <location>
        <begin position="135"/>
        <end position="156"/>
    </location>
</feature>
<accession>A0A0D0CDQ8</accession>
<dbReference type="HOGENOM" id="CLU_1686810_0_0_1"/>
<keyword evidence="3" id="KW-1185">Reference proteome</keyword>
<name>A0A0D0CDQ8_9AGAR</name>
<dbReference type="Proteomes" id="UP000053593">
    <property type="component" value="Unassembled WGS sequence"/>
</dbReference>
<organism evidence="2 3">
    <name type="scientific">Collybiopsis luxurians FD-317 M1</name>
    <dbReference type="NCBI Taxonomy" id="944289"/>
    <lineage>
        <taxon>Eukaryota</taxon>
        <taxon>Fungi</taxon>
        <taxon>Dikarya</taxon>
        <taxon>Basidiomycota</taxon>
        <taxon>Agaricomycotina</taxon>
        <taxon>Agaricomycetes</taxon>
        <taxon>Agaricomycetidae</taxon>
        <taxon>Agaricales</taxon>
        <taxon>Marasmiineae</taxon>
        <taxon>Omphalotaceae</taxon>
        <taxon>Collybiopsis</taxon>
        <taxon>Collybiopsis luxurians</taxon>
    </lineage>
</organism>
<reference evidence="2 3" key="1">
    <citation type="submission" date="2014-04" db="EMBL/GenBank/DDBJ databases">
        <title>Evolutionary Origins and Diversification of the Mycorrhizal Mutualists.</title>
        <authorList>
            <consortium name="DOE Joint Genome Institute"/>
            <consortium name="Mycorrhizal Genomics Consortium"/>
            <person name="Kohler A."/>
            <person name="Kuo A."/>
            <person name="Nagy L.G."/>
            <person name="Floudas D."/>
            <person name="Copeland A."/>
            <person name="Barry K.W."/>
            <person name="Cichocki N."/>
            <person name="Veneault-Fourrey C."/>
            <person name="LaButti K."/>
            <person name="Lindquist E.A."/>
            <person name="Lipzen A."/>
            <person name="Lundell T."/>
            <person name="Morin E."/>
            <person name="Murat C."/>
            <person name="Riley R."/>
            <person name="Ohm R."/>
            <person name="Sun H."/>
            <person name="Tunlid A."/>
            <person name="Henrissat B."/>
            <person name="Grigoriev I.V."/>
            <person name="Hibbett D.S."/>
            <person name="Martin F."/>
        </authorList>
    </citation>
    <scope>NUCLEOTIDE SEQUENCE [LARGE SCALE GENOMIC DNA]</scope>
    <source>
        <strain evidence="2 3">FD-317 M1</strain>
    </source>
</reference>
<evidence type="ECO:0000313" key="2">
    <source>
        <dbReference type="EMBL" id="KIK53083.1"/>
    </source>
</evidence>
<protein>
    <submittedName>
        <fullName evidence="2">Uncharacterized protein</fullName>
    </submittedName>
</protein>
<proteinExistence type="predicted"/>
<evidence type="ECO:0000256" key="1">
    <source>
        <dbReference type="SAM" id="MobiDB-lite"/>
    </source>
</evidence>
<dbReference type="AlphaFoldDB" id="A0A0D0CDQ8"/>
<gene>
    <name evidence="2" type="ORF">GYMLUDRAFT_250666</name>
</gene>
<dbReference type="EMBL" id="KN834833">
    <property type="protein sequence ID" value="KIK53083.1"/>
    <property type="molecule type" value="Genomic_DNA"/>
</dbReference>
<sequence>MAVVMPRSAAPEGEVIDLPDCINISSVSAPGQPESPLTPLDPEPALPEPCPILISPPHSSVTISNTGWMQVLVKNYWRIAREAVDAYLDYRICLADQDANALLEARDHIERAVPHFQAHMNHWGADVLLRDQLKSKKDTQVKADIRKEKKNGATSA</sequence>
<dbReference type="OrthoDB" id="2957687at2759"/>
<evidence type="ECO:0000313" key="3">
    <source>
        <dbReference type="Proteomes" id="UP000053593"/>
    </source>
</evidence>